<sequence>MTTNIIEFETLSGSLLVSKKDNDFYLDFPISSLFKDEENYQELISALGIEEALNIEYCETLDYLIVEVENDQIVEDLAPNFQRMLDSHLPKNVGLVIVTSKSTSNKDFDFVSRCFAPWFAINEDPVTGSAHTILYPYWSKRLMKKELIAYQCSPRGGILHLQPSTSPDRLYIVGKATVVLHGHLFLD</sequence>
<dbReference type="Proteomes" id="UP001201020">
    <property type="component" value="Chromosome"/>
</dbReference>
<reference evidence="3" key="1">
    <citation type="journal article" date="2022" name="Nat. Microbiol.">
        <title>Unique mobile elements and scalable gene flow at the prokaryote-eukaryote boundary revealed by circularized Asgard archaea genomes.</title>
        <authorList>
            <person name="Wu F."/>
            <person name="Speth D.R."/>
            <person name="Philosof A."/>
            <person name="Cremiere A."/>
            <person name="Narayanan A."/>
            <person name="Barco R.A."/>
            <person name="Connon S.A."/>
            <person name="Amend J.P."/>
            <person name="Antoshechkin I.A."/>
            <person name="Orphan V.J."/>
        </authorList>
    </citation>
    <scope>NUCLEOTIDE SEQUENCE</scope>
    <source>
        <strain evidence="3">PM71</strain>
    </source>
</reference>
<comment type="similarity">
    <text evidence="1">Belongs to the PhzF family.</text>
</comment>
<name>A0A9Y1BNG9_9ARCH</name>
<gene>
    <name evidence="3" type="ORF">K9W45_04865</name>
</gene>
<dbReference type="GO" id="GO:0005737">
    <property type="term" value="C:cytoplasm"/>
    <property type="evidence" value="ECO:0007669"/>
    <property type="project" value="TreeGrafter"/>
</dbReference>
<accession>A0A9Y1BNG9</accession>
<evidence type="ECO:0000313" key="3">
    <source>
        <dbReference type="EMBL" id="UJG42127.1"/>
    </source>
</evidence>
<organism evidence="3">
    <name type="scientific">Candidatus Heimdallarchaeum aukensis</name>
    <dbReference type="NCBI Taxonomy" id="2876573"/>
    <lineage>
        <taxon>Archaea</taxon>
        <taxon>Promethearchaeati</taxon>
        <taxon>Candidatus Heimdallarchaeota</taxon>
        <taxon>Candidatus Heimdallarchaeia (ex Rinke et al. 2021) (nom. nud.)</taxon>
        <taxon>Candidatus Heimdallarchaeales</taxon>
        <taxon>Candidatus Heimdallarchaeaceae</taxon>
        <taxon>Candidatus Heimdallarchaeum</taxon>
    </lineage>
</organism>
<dbReference type="Pfam" id="PF02567">
    <property type="entry name" value="PhzC-PhzF"/>
    <property type="match status" value="1"/>
</dbReference>
<evidence type="ECO:0000256" key="2">
    <source>
        <dbReference type="ARBA" id="ARBA00023235"/>
    </source>
</evidence>
<protein>
    <submittedName>
        <fullName evidence="3">PhzF family phenazine biosynthesis protein</fullName>
    </submittedName>
</protein>
<dbReference type="PANTHER" id="PTHR13774:SF17">
    <property type="entry name" value="PHENAZINE BIOSYNTHESIS-LIKE DOMAIN-CONTAINING PROTEIN"/>
    <property type="match status" value="1"/>
</dbReference>
<evidence type="ECO:0000256" key="1">
    <source>
        <dbReference type="ARBA" id="ARBA00008270"/>
    </source>
</evidence>
<dbReference type="EMBL" id="CP084166">
    <property type="protein sequence ID" value="UJG42127.1"/>
    <property type="molecule type" value="Genomic_DNA"/>
</dbReference>
<dbReference type="AlphaFoldDB" id="A0A9Y1BNG9"/>
<proteinExistence type="inferred from homology"/>
<dbReference type="PANTHER" id="PTHR13774">
    <property type="entry name" value="PHENAZINE BIOSYNTHESIS PROTEIN"/>
    <property type="match status" value="1"/>
</dbReference>
<dbReference type="SUPFAM" id="SSF54506">
    <property type="entry name" value="Diaminopimelate epimerase-like"/>
    <property type="match status" value="1"/>
</dbReference>
<dbReference type="Gene3D" id="3.10.310.10">
    <property type="entry name" value="Diaminopimelate Epimerase, Chain A, domain 1"/>
    <property type="match status" value="1"/>
</dbReference>
<dbReference type="InterPro" id="IPR003719">
    <property type="entry name" value="Phenazine_PhzF-like"/>
</dbReference>
<keyword evidence="2" id="KW-0413">Isomerase</keyword>
<dbReference type="GO" id="GO:0016853">
    <property type="term" value="F:isomerase activity"/>
    <property type="evidence" value="ECO:0007669"/>
    <property type="project" value="UniProtKB-KW"/>
</dbReference>